<name>A0ABT2EVS9_METVO</name>
<keyword evidence="1" id="KW-0547">Nucleotide-binding</keyword>
<dbReference type="PANTHER" id="PTHR47957:SF3">
    <property type="entry name" value="ATP-DEPENDENT HELICASE HRQ1"/>
    <property type="match status" value="1"/>
</dbReference>
<accession>A0ABT2EVS9</accession>
<dbReference type="Pfam" id="PF22982">
    <property type="entry name" value="WHD_HRQ1"/>
    <property type="match status" value="1"/>
</dbReference>
<dbReference type="PANTHER" id="PTHR47957">
    <property type="entry name" value="ATP-DEPENDENT HELICASE HRQ1"/>
    <property type="match status" value="1"/>
</dbReference>
<dbReference type="EMBL" id="JANUCQ010000002">
    <property type="protein sequence ID" value="MCS3921960.1"/>
    <property type="molecule type" value="Genomic_DNA"/>
</dbReference>
<dbReference type="InterPro" id="IPR018973">
    <property type="entry name" value="MZB"/>
</dbReference>
<dbReference type="PROSITE" id="PS51194">
    <property type="entry name" value="HELICASE_CTER"/>
    <property type="match status" value="1"/>
</dbReference>
<feature type="domain" description="Helicase C-terminal" evidence="4">
    <location>
        <begin position="290"/>
        <end position="439"/>
    </location>
</feature>
<dbReference type="InterPro" id="IPR027417">
    <property type="entry name" value="P-loop_NTPase"/>
</dbReference>
<protein>
    <submittedName>
        <fullName evidence="5">DEAD/DEAH box helicase domain-containing protein</fullName>
    </submittedName>
</protein>
<evidence type="ECO:0000259" key="4">
    <source>
        <dbReference type="PROSITE" id="PS51194"/>
    </source>
</evidence>
<dbReference type="Proteomes" id="UP001140258">
    <property type="component" value="Unassembled WGS sequence"/>
</dbReference>
<dbReference type="InterPro" id="IPR011545">
    <property type="entry name" value="DEAD/DEAH_box_helicase_dom"/>
</dbReference>
<sequence length="771" mass="87959">MEISKITEFIMSLNSQNQSDVKESKSINHSNNISTIKKIPSEMPEYYEKDLNLPETLHEYLEDNKLKLYTHQSQVLENIRNSNNVLLTTSTASGKTLAFNLPVFETLINDKDATALYIYPTKALTNDQIHNLKKMDRDLNLGINPGVYDGDTPQWARKNIRENSRIVLTNPYELHQILQYHSKWKNFWKNLKYIVIDEAHSYRGIFGSNVAYLIRRMKRIYEYYNSNPLYILASATLANSKEFSKNLIGEEFTIIDSDGSRKNRRFFILYNILNEDIQDDSYSSAIISLFKKHFYNDLKTIGFVKSRKMAELYTLWVKESLKTIEDKNKISVYRAGIAVQKRKEIENAFKTGDLKAVISTNALEVGIDVGSLDSVIMCGYPGTLMSFWQQAGRAGRAGNDSSITLIANEYPLDQYVVTHPEILFNKSTENAVINLENPYIIMGHILCAASEIPLKTEEINKYFMEGLDEFIEYLSEAELLQKTAKGWVYKNTVSASEIVSLNSIFSNDFMIIDENGKYIESLDKERAFGEAHTGAIYISNSEQYYIRKLNLNTKEANAIKTNVDYYTKASASISVDIVEELAKKDYGCFSVHYGEVNVIKSYYMYETLKYGTKINMKPLDLPPLSFQTTAIWYSFKPEFFRELSSFPLVEIIEGLHGVEHAMINIFPIHILCDTKDIGGCSIANESLEECQFFIYDGFEGGIGLAEKAFKIPEKIAKTAYELVRDCKCDNVSGCPSCIYSPSCGSGNNNLNKKYSKEILEKINGIFNKMNE</sequence>
<dbReference type="Gene3D" id="3.40.50.300">
    <property type="entry name" value="P-loop containing nucleotide triphosphate hydrolases"/>
    <property type="match status" value="2"/>
</dbReference>
<dbReference type="GO" id="GO:0004386">
    <property type="term" value="F:helicase activity"/>
    <property type="evidence" value="ECO:0007669"/>
    <property type="project" value="UniProtKB-KW"/>
</dbReference>
<comment type="caution">
    <text evidence="5">The sequence shown here is derived from an EMBL/GenBank/DDBJ whole genome shotgun (WGS) entry which is preliminary data.</text>
</comment>
<proteinExistence type="predicted"/>
<keyword evidence="5" id="KW-0347">Helicase</keyword>
<dbReference type="SUPFAM" id="SSF52540">
    <property type="entry name" value="P-loop containing nucleoside triphosphate hydrolases"/>
    <property type="match status" value="1"/>
</dbReference>
<evidence type="ECO:0000259" key="3">
    <source>
        <dbReference type="PROSITE" id="PS51192"/>
    </source>
</evidence>
<evidence type="ECO:0000313" key="6">
    <source>
        <dbReference type="Proteomes" id="UP001140258"/>
    </source>
</evidence>
<dbReference type="Pfam" id="PF00270">
    <property type="entry name" value="DEAD"/>
    <property type="match status" value="1"/>
</dbReference>
<dbReference type="CDD" id="cd17923">
    <property type="entry name" value="DEXHc_Hrq1-like"/>
    <property type="match status" value="1"/>
</dbReference>
<keyword evidence="5" id="KW-0378">Hydrolase</keyword>
<keyword evidence="6" id="KW-1185">Reference proteome</keyword>
<gene>
    <name evidence="5" type="ORF">M2325_000645</name>
</gene>
<dbReference type="SMART" id="SM00487">
    <property type="entry name" value="DEXDc"/>
    <property type="match status" value="1"/>
</dbReference>
<dbReference type="CDD" id="cd18797">
    <property type="entry name" value="SF2_C_Hrq"/>
    <property type="match status" value="1"/>
</dbReference>
<evidence type="ECO:0000256" key="2">
    <source>
        <dbReference type="ARBA" id="ARBA00022840"/>
    </source>
</evidence>
<evidence type="ECO:0000313" key="5">
    <source>
        <dbReference type="EMBL" id="MCS3921960.1"/>
    </source>
</evidence>
<dbReference type="PROSITE" id="PS51192">
    <property type="entry name" value="HELICASE_ATP_BIND_1"/>
    <property type="match status" value="1"/>
</dbReference>
<dbReference type="InterPro" id="IPR001650">
    <property type="entry name" value="Helicase_C-like"/>
</dbReference>
<organism evidence="5 6">
    <name type="scientific">Methanococcus voltae PS</name>
    <dbReference type="NCBI Taxonomy" id="523842"/>
    <lineage>
        <taxon>Archaea</taxon>
        <taxon>Methanobacteriati</taxon>
        <taxon>Methanobacteriota</taxon>
        <taxon>Methanomada group</taxon>
        <taxon>Methanococci</taxon>
        <taxon>Methanococcales</taxon>
        <taxon>Methanococcaceae</taxon>
        <taxon>Methanococcus</taxon>
    </lineage>
</organism>
<dbReference type="InterPro" id="IPR014001">
    <property type="entry name" value="Helicase_ATP-bd"/>
</dbReference>
<dbReference type="Pfam" id="PF09369">
    <property type="entry name" value="MZB"/>
    <property type="match status" value="1"/>
</dbReference>
<evidence type="ECO:0000256" key="1">
    <source>
        <dbReference type="ARBA" id="ARBA00022741"/>
    </source>
</evidence>
<feature type="domain" description="Helicase ATP-binding" evidence="3">
    <location>
        <begin position="76"/>
        <end position="255"/>
    </location>
</feature>
<reference evidence="5" key="1">
    <citation type="submission" date="2022-08" db="EMBL/GenBank/DDBJ databases">
        <title>Genomic Encyclopedia of Type Strains, Phase V (KMG-V): Genome sequencing to study the core and pangenomes of soil and plant-associated prokaryotes.</title>
        <authorList>
            <person name="Whitman W."/>
        </authorList>
    </citation>
    <scope>NUCLEOTIDE SEQUENCE</scope>
    <source>
        <strain evidence="5">PS</strain>
    </source>
</reference>
<dbReference type="InterPro" id="IPR055227">
    <property type="entry name" value="HRQ1_WHD"/>
</dbReference>
<dbReference type="RefSeq" id="WP_259050929.1">
    <property type="nucleotide sequence ID" value="NZ_JANUCQ010000002.1"/>
</dbReference>
<keyword evidence="2" id="KW-0067">ATP-binding</keyword>
<dbReference type="SMART" id="SM00490">
    <property type="entry name" value="HELICc"/>
    <property type="match status" value="1"/>
</dbReference>
<dbReference type="Pfam" id="PF00271">
    <property type="entry name" value="Helicase_C"/>
    <property type="match status" value="1"/>
</dbReference>